<dbReference type="InterPro" id="IPR043504">
    <property type="entry name" value="Peptidase_S1_PA_chymotrypsin"/>
</dbReference>
<dbReference type="VEuPathDB" id="VectorBase:ADIR000418"/>
<dbReference type="Proteomes" id="UP000075884">
    <property type="component" value="Unassembled WGS sequence"/>
</dbReference>
<name>A0A182MYG3_9DIPT</name>
<reference evidence="1" key="2">
    <citation type="submission" date="2020-05" db="UniProtKB">
        <authorList>
            <consortium name="EnsemblMetazoa"/>
        </authorList>
    </citation>
    <scope>IDENTIFICATION</scope>
    <source>
        <strain evidence="1">WRAIR2</strain>
    </source>
</reference>
<sequence length="142" mass="16375">EERLECGRRKLKTAYLIQKDVSRWLWLVAIFHQKRIAKEYACGGSILDHNTILTGLYTYQRYQISNTYQRYVKVQEENAYIQSQDVHEVQEGFIGKKGTIVGFGLTENDVVSDQLKQALVSVVDPLECIANYRKVSGPILLY</sequence>
<dbReference type="AlphaFoldDB" id="A0A182MYG3"/>
<organism evidence="1 2">
    <name type="scientific">Anopheles dirus</name>
    <dbReference type="NCBI Taxonomy" id="7168"/>
    <lineage>
        <taxon>Eukaryota</taxon>
        <taxon>Metazoa</taxon>
        <taxon>Ecdysozoa</taxon>
        <taxon>Arthropoda</taxon>
        <taxon>Hexapoda</taxon>
        <taxon>Insecta</taxon>
        <taxon>Pterygota</taxon>
        <taxon>Neoptera</taxon>
        <taxon>Endopterygota</taxon>
        <taxon>Diptera</taxon>
        <taxon>Nematocera</taxon>
        <taxon>Culicoidea</taxon>
        <taxon>Culicidae</taxon>
        <taxon>Anophelinae</taxon>
        <taxon>Anopheles</taxon>
    </lineage>
</organism>
<proteinExistence type="predicted"/>
<dbReference type="Gene3D" id="2.40.10.10">
    <property type="entry name" value="Trypsin-like serine proteases"/>
    <property type="match status" value="1"/>
</dbReference>
<dbReference type="STRING" id="7168.A0A182MYG3"/>
<keyword evidence="2" id="KW-1185">Reference proteome</keyword>
<evidence type="ECO:0000313" key="2">
    <source>
        <dbReference type="Proteomes" id="UP000075884"/>
    </source>
</evidence>
<dbReference type="SUPFAM" id="SSF50494">
    <property type="entry name" value="Trypsin-like serine proteases"/>
    <property type="match status" value="1"/>
</dbReference>
<dbReference type="EnsemblMetazoa" id="ADIR000418-RA">
    <property type="protein sequence ID" value="ADIR000418-PA"/>
    <property type="gene ID" value="ADIR000418"/>
</dbReference>
<dbReference type="InterPro" id="IPR009003">
    <property type="entry name" value="Peptidase_S1_PA"/>
</dbReference>
<reference evidence="2" key="1">
    <citation type="submission" date="2013-03" db="EMBL/GenBank/DDBJ databases">
        <title>The Genome Sequence of Anopheles dirus WRAIR2.</title>
        <authorList>
            <consortium name="The Broad Institute Genomics Platform"/>
            <person name="Neafsey D.E."/>
            <person name="Walton C."/>
            <person name="Walker B."/>
            <person name="Young S.K."/>
            <person name="Zeng Q."/>
            <person name="Gargeya S."/>
            <person name="Fitzgerald M."/>
            <person name="Haas B."/>
            <person name="Abouelleil A."/>
            <person name="Allen A.W."/>
            <person name="Alvarado L."/>
            <person name="Arachchi H.M."/>
            <person name="Berlin A.M."/>
            <person name="Chapman S.B."/>
            <person name="Gainer-Dewar J."/>
            <person name="Goldberg J."/>
            <person name="Griggs A."/>
            <person name="Gujja S."/>
            <person name="Hansen M."/>
            <person name="Howarth C."/>
            <person name="Imamovic A."/>
            <person name="Ireland A."/>
            <person name="Larimer J."/>
            <person name="McCowan C."/>
            <person name="Murphy C."/>
            <person name="Pearson M."/>
            <person name="Poon T.W."/>
            <person name="Priest M."/>
            <person name="Roberts A."/>
            <person name="Saif S."/>
            <person name="Shea T."/>
            <person name="Sisk P."/>
            <person name="Sykes S."/>
            <person name="Wortman J."/>
            <person name="Nusbaum C."/>
            <person name="Birren B."/>
        </authorList>
    </citation>
    <scope>NUCLEOTIDE SEQUENCE [LARGE SCALE GENOMIC DNA]</scope>
    <source>
        <strain evidence="2">WRAIR2</strain>
    </source>
</reference>
<evidence type="ECO:0000313" key="1">
    <source>
        <dbReference type="EnsemblMetazoa" id="ADIR000418-PA"/>
    </source>
</evidence>
<evidence type="ECO:0008006" key="3">
    <source>
        <dbReference type="Google" id="ProtNLM"/>
    </source>
</evidence>
<accession>A0A182MYG3</accession>
<protein>
    <recommendedName>
        <fullName evidence="3">Peptidase S1 domain-containing protein</fullName>
    </recommendedName>
</protein>